<keyword evidence="1" id="KW-1133">Transmembrane helix</keyword>
<keyword evidence="1" id="KW-0472">Membrane</keyword>
<dbReference type="EMBL" id="BJYF01000005">
    <property type="protein sequence ID" value="GEN59051.1"/>
    <property type="molecule type" value="Genomic_DNA"/>
</dbReference>
<dbReference type="PANTHER" id="PTHR30336">
    <property type="entry name" value="INNER MEMBRANE PROTEIN, PROBABLE PERMEASE"/>
    <property type="match status" value="1"/>
</dbReference>
<dbReference type="InterPro" id="IPR003848">
    <property type="entry name" value="DUF218"/>
</dbReference>
<feature type="domain" description="DUF218" evidence="2">
    <location>
        <begin position="76"/>
        <end position="241"/>
    </location>
</feature>
<evidence type="ECO:0000256" key="1">
    <source>
        <dbReference type="SAM" id="Phobius"/>
    </source>
</evidence>
<dbReference type="AlphaFoldDB" id="A0A511X7Z8"/>
<dbReference type="GO" id="GO:0043164">
    <property type="term" value="P:Gram-negative-bacterium-type cell wall biogenesis"/>
    <property type="evidence" value="ECO:0007669"/>
    <property type="project" value="TreeGrafter"/>
</dbReference>
<keyword evidence="1" id="KW-0812">Transmembrane</keyword>
<dbReference type="Proteomes" id="UP000321635">
    <property type="component" value="Unassembled WGS sequence"/>
</dbReference>
<dbReference type="InterPro" id="IPR014729">
    <property type="entry name" value="Rossmann-like_a/b/a_fold"/>
</dbReference>
<accession>A0A511X7Z8</accession>
<gene>
    <name evidence="3" type="ORF">ANI02nite_09350</name>
</gene>
<dbReference type="OrthoDB" id="9809813at2"/>
<dbReference type="Pfam" id="PF02698">
    <property type="entry name" value="DUF218"/>
    <property type="match status" value="1"/>
</dbReference>
<reference evidence="3 4" key="1">
    <citation type="submission" date="2019-07" db="EMBL/GenBank/DDBJ databases">
        <title>Whole genome shotgun sequence of Acetobacter nitrogenifigens NBRC 105050.</title>
        <authorList>
            <person name="Hosoyama A."/>
            <person name="Uohara A."/>
            <person name="Ohji S."/>
            <person name="Ichikawa N."/>
        </authorList>
    </citation>
    <scope>NUCLEOTIDE SEQUENCE [LARGE SCALE GENOMIC DNA]</scope>
    <source>
        <strain evidence="3 4">NBRC 105050</strain>
    </source>
</reference>
<sequence>MFTIGKILTIALSPTALLVEALLLGLLFRATRAGRALVWVAAIGFGACLVFPVEQWAVRPLDDRFPQIVEPPAHVDGVIVLGGSIDDVLSQDRGTPIIANAANRLTAFVALSRRYPDAKLVFTGGSGDIKQGVSNEAKWARMALNELGLPPDRVIYEDRSRTTRENATDSYALVHPKPDEVWVLITSASHMPRSVGVFRKIGWNVLPWPVGYVSRERLSAWPLSLGGRLATLDWAAHEWIGLTAYRLRGWTDAWFPGPGNSAPAASTRTE</sequence>
<feature type="transmembrane region" description="Helical" evidence="1">
    <location>
        <begin position="7"/>
        <end position="30"/>
    </location>
</feature>
<dbReference type="RefSeq" id="WP_051292124.1">
    <property type="nucleotide sequence ID" value="NZ_AUBI01000005.1"/>
</dbReference>
<dbReference type="STRING" id="1120919.GCA_000429165_01696"/>
<evidence type="ECO:0000313" key="3">
    <source>
        <dbReference type="EMBL" id="GEN59051.1"/>
    </source>
</evidence>
<organism evidence="3 4">
    <name type="scientific">Acetobacter nitrogenifigens DSM 23921 = NBRC 105050</name>
    <dbReference type="NCBI Taxonomy" id="1120919"/>
    <lineage>
        <taxon>Bacteria</taxon>
        <taxon>Pseudomonadati</taxon>
        <taxon>Pseudomonadota</taxon>
        <taxon>Alphaproteobacteria</taxon>
        <taxon>Acetobacterales</taxon>
        <taxon>Acetobacteraceae</taxon>
        <taxon>Acetobacter</taxon>
    </lineage>
</organism>
<protein>
    <submittedName>
        <fullName evidence="3">Membrane protein</fullName>
    </submittedName>
</protein>
<comment type="caution">
    <text evidence="3">The sequence shown here is derived from an EMBL/GenBank/DDBJ whole genome shotgun (WGS) entry which is preliminary data.</text>
</comment>
<proteinExistence type="predicted"/>
<dbReference type="CDD" id="cd06259">
    <property type="entry name" value="YdcF-like"/>
    <property type="match status" value="1"/>
</dbReference>
<dbReference type="GO" id="GO:0000270">
    <property type="term" value="P:peptidoglycan metabolic process"/>
    <property type="evidence" value="ECO:0007669"/>
    <property type="project" value="TreeGrafter"/>
</dbReference>
<evidence type="ECO:0000313" key="4">
    <source>
        <dbReference type="Proteomes" id="UP000321635"/>
    </source>
</evidence>
<dbReference type="GO" id="GO:0005886">
    <property type="term" value="C:plasma membrane"/>
    <property type="evidence" value="ECO:0007669"/>
    <property type="project" value="TreeGrafter"/>
</dbReference>
<feature type="transmembrane region" description="Helical" evidence="1">
    <location>
        <begin position="36"/>
        <end position="58"/>
    </location>
</feature>
<name>A0A511X7Z8_9PROT</name>
<dbReference type="InterPro" id="IPR051599">
    <property type="entry name" value="Cell_Envelope_Assoc"/>
</dbReference>
<keyword evidence="4" id="KW-1185">Reference proteome</keyword>
<dbReference type="Gene3D" id="3.40.50.620">
    <property type="entry name" value="HUPs"/>
    <property type="match status" value="1"/>
</dbReference>
<evidence type="ECO:0000259" key="2">
    <source>
        <dbReference type="Pfam" id="PF02698"/>
    </source>
</evidence>
<dbReference type="PANTHER" id="PTHR30336:SF4">
    <property type="entry name" value="ENVELOPE BIOGENESIS FACTOR ELYC"/>
    <property type="match status" value="1"/>
</dbReference>